<dbReference type="CDD" id="cd17557">
    <property type="entry name" value="REC_Rcp-like"/>
    <property type="match status" value="1"/>
</dbReference>
<evidence type="ECO:0000259" key="2">
    <source>
        <dbReference type="PROSITE" id="PS50110"/>
    </source>
</evidence>
<organism evidence="3 4">
    <name type="scientific">Dactylosporangium salmoneum</name>
    <dbReference type="NCBI Taxonomy" id="53361"/>
    <lineage>
        <taxon>Bacteria</taxon>
        <taxon>Bacillati</taxon>
        <taxon>Actinomycetota</taxon>
        <taxon>Actinomycetes</taxon>
        <taxon>Micromonosporales</taxon>
        <taxon>Micromonosporaceae</taxon>
        <taxon>Dactylosporangium</taxon>
    </lineage>
</organism>
<dbReference type="EMBL" id="BAAARV010000055">
    <property type="protein sequence ID" value="GAA2362410.1"/>
    <property type="molecule type" value="Genomic_DNA"/>
</dbReference>
<name>A0ABN3GVW1_9ACTN</name>
<dbReference type="PANTHER" id="PTHR44520:SF2">
    <property type="entry name" value="RESPONSE REGULATOR RCP1"/>
    <property type="match status" value="1"/>
</dbReference>
<dbReference type="Gene3D" id="3.40.50.2300">
    <property type="match status" value="1"/>
</dbReference>
<dbReference type="RefSeq" id="WP_344615758.1">
    <property type="nucleotide sequence ID" value="NZ_BAAARV010000055.1"/>
</dbReference>
<proteinExistence type="predicted"/>
<keyword evidence="1" id="KW-0597">Phosphoprotein</keyword>
<dbReference type="InterPro" id="IPR001789">
    <property type="entry name" value="Sig_transdc_resp-reg_receiver"/>
</dbReference>
<dbReference type="PROSITE" id="PS50110">
    <property type="entry name" value="RESPONSE_REGULATORY"/>
    <property type="match status" value="1"/>
</dbReference>
<feature type="domain" description="Response regulatory" evidence="2">
    <location>
        <begin position="10"/>
        <end position="135"/>
    </location>
</feature>
<protein>
    <submittedName>
        <fullName evidence="3">Response regulator</fullName>
    </submittedName>
</protein>
<dbReference type="Proteomes" id="UP001501444">
    <property type="component" value="Unassembled WGS sequence"/>
</dbReference>
<gene>
    <name evidence="3" type="ORF">GCM10010170_058480</name>
</gene>
<sequence length="150" mass="16638">MSTGHALTAQILLVEDDLGDELMAREAFGDDVQASRLHVARDGEQALDFLYQRGDYTDAPRPDFILLDLNLPRVDGRQVLRTIKDDPSVASIPVVVLTTSSADEDVVACYNTHTNAYVTKPADYQEFVDIVRQINQFWLDTVRLPSSAAA</sequence>
<comment type="caution">
    <text evidence="3">The sequence shown here is derived from an EMBL/GenBank/DDBJ whole genome shotgun (WGS) entry which is preliminary data.</text>
</comment>
<dbReference type="SMART" id="SM00448">
    <property type="entry name" value="REC"/>
    <property type="match status" value="1"/>
</dbReference>
<dbReference type="InterPro" id="IPR011006">
    <property type="entry name" value="CheY-like_superfamily"/>
</dbReference>
<accession>A0ABN3GVW1</accession>
<evidence type="ECO:0000256" key="1">
    <source>
        <dbReference type="PROSITE-ProRule" id="PRU00169"/>
    </source>
</evidence>
<dbReference type="InterPro" id="IPR052893">
    <property type="entry name" value="TCS_response_regulator"/>
</dbReference>
<dbReference type="PANTHER" id="PTHR44520">
    <property type="entry name" value="RESPONSE REGULATOR RCP1-RELATED"/>
    <property type="match status" value="1"/>
</dbReference>
<evidence type="ECO:0000313" key="4">
    <source>
        <dbReference type="Proteomes" id="UP001501444"/>
    </source>
</evidence>
<dbReference type="Pfam" id="PF00072">
    <property type="entry name" value="Response_reg"/>
    <property type="match status" value="1"/>
</dbReference>
<evidence type="ECO:0000313" key="3">
    <source>
        <dbReference type="EMBL" id="GAA2362410.1"/>
    </source>
</evidence>
<feature type="modified residue" description="4-aspartylphosphate" evidence="1">
    <location>
        <position position="68"/>
    </location>
</feature>
<reference evidence="3 4" key="1">
    <citation type="journal article" date="2019" name="Int. J. Syst. Evol. Microbiol.">
        <title>The Global Catalogue of Microorganisms (GCM) 10K type strain sequencing project: providing services to taxonomists for standard genome sequencing and annotation.</title>
        <authorList>
            <consortium name="The Broad Institute Genomics Platform"/>
            <consortium name="The Broad Institute Genome Sequencing Center for Infectious Disease"/>
            <person name="Wu L."/>
            <person name="Ma J."/>
        </authorList>
    </citation>
    <scope>NUCLEOTIDE SEQUENCE [LARGE SCALE GENOMIC DNA]</scope>
    <source>
        <strain evidence="3 4">JCM 3272</strain>
    </source>
</reference>
<keyword evidence="4" id="KW-1185">Reference proteome</keyword>
<dbReference type="SUPFAM" id="SSF52172">
    <property type="entry name" value="CheY-like"/>
    <property type="match status" value="1"/>
</dbReference>